<keyword evidence="1" id="KW-0472">Membrane</keyword>
<dbReference type="KEGG" id="nai:NECAME_03014"/>
<name>W2T7R1_NECAM</name>
<evidence type="ECO:0000313" key="3">
    <source>
        <dbReference type="Proteomes" id="UP000053676"/>
    </source>
</evidence>
<dbReference type="AlphaFoldDB" id="W2T7R1"/>
<protein>
    <submittedName>
        <fullName evidence="2">Uncharacterized protein</fullName>
    </submittedName>
</protein>
<feature type="transmembrane region" description="Helical" evidence="1">
    <location>
        <begin position="21"/>
        <end position="42"/>
    </location>
</feature>
<proteinExistence type="predicted"/>
<keyword evidence="1" id="KW-0812">Transmembrane</keyword>
<dbReference type="Proteomes" id="UP000053676">
    <property type="component" value="Unassembled WGS sequence"/>
</dbReference>
<reference evidence="3" key="1">
    <citation type="journal article" date="2014" name="Nat. Genet.">
        <title>Genome of the human hookworm Necator americanus.</title>
        <authorList>
            <person name="Tang Y.T."/>
            <person name="Gao X."/>
            <person name="Rosa B.A."/>
            <person name="Abubucker S."/>
            <person name="Hallsworth-Pepin K."/>
            <person name="Martin J."/>
            <person name="Tyagi R."/>
            <person name="Heizer E."/>
            <person name="Zhang X."/>
            <person name="Bhonagiri-Palsikar V."/>
            <person name="Minx P."/>
            <person name="Warren W.C."/>
            <person name="Wang Q."/>
            <person name="Zhan B."/>
            <person name="Hotez P.J."/>
            <person name="Sternberg P.W."/>
            <person name="Dougall A."/>
            <person name="Gaze S.T."/>
            <person name="Mulvenna J."/>
            <person name="Sotillo J."/>
            <person name="Ranganathan S."/>
            <person name="Rabelo E.M."/>
            <person name="Wilson R.K."/>
            <person name="Felgner P.L."/>
            <person name="Bethony J."/>
            <person name="Hawdon J.M."/>
            <person name="Gasser R.B."/>
            <person name="Loukas A."/>
            <person name="Mitreva M."/>
        </authorList>
    </citation>
    <scope>NUCLEOTIDE SEQUENCE [LARGE SCALE GENOMIC DNA]</scope>
</reference>
<dbReference type="EMBL" id="KI660117">
    <property type="protein sequence ID" value="ETN78055.1"/>
    <property type="molecule type" value="Genomic_DNA"/>
</dbReference>
<accession>W2T7R1</accession>
<gene>
    <name evidence="2" type="ORF">NECAME_03014</name>
</gene>
<keyword evidence="1" id="KW-1133">Transmembrane helix</keyword>
<evidence type="ECO:0000256" key="1">
    <source>
        <dbReference type="SAM" id="Phobius"/>
    </source>
</evidence>
<sequence>MCKIKKSDHIGRHGLKTVTHLGQRGLAVNFLFFDIFIRIFVIPLDVQFDSGLKYRNITMH</sequence>
<keyword evidence="3" id="KW-1185">Reference proteome</keyword>
<organism evidence="2 3">
    <name type="scientific">Necator americanus</name>
    <name type="common">Human hookworm</name>
    <dbReference type="NCBI Taxonomy" id="51031"/>
    <lineage>
        <taxon>Eukaryota</taxon>
        <taxon>Metazoa</taxon>
        <taxon>Ecdysozoa</taxon>
        <taxon>Nematoda</taxon>
        <taxon>Chromadorea</taxon>
        <taxon>Rhabditida</taxon>
        <taxon>Rhabditina</taxon>
        <taxon>Rhabditomorpha</taxon>
        <taxon>Strongyloidea</taxon>
        <taxon>Ancylostomatidae</taxon>
        <taxon>Bunostominae</taxon>
        <taxon>Necator</taxon>
    </lineage>
</organism>
<evidence type="ECO:0000313" key="2">
    <source>
        <dbReference type="EMBL" id="ETN78055.1"/>
    </source>
</evidence>